<dbReference type="GO" id="GO:0015627">
    <property type="term" value="C:type II protein secretion system complex"/>
    <property type="evidence" value="ECO:0007669"/>
    <property type="project" value="TreeGrafter"/>
</dbReference>
<dbReference type="PANTHER" id="PTHR21180:SF32">
    <property type="entry name" value="ENDONUCLEASE_EXONUCLEASE_PHOSPHATASE FAMILY DOMAIN-CONTAINING PROTEIN 1"/>
    <property type="match status" value="1"/>
</dbReference>
<evidence type="ECO:0000256" key="2">
    <source>
        <dbReference type="SAM" id="SignalP"/>
    </source>
</evidence>
<dbReference type="InterPro" id="IPR010994">
    <property type="entry name" value="RuvA_2-like"/>
</dbReference>
<reference evidence="3 4" key="1">
    <citation type="submission" date="2018-03" db="EMBL/GenBank/DDBJ databases">
        <authorList>
            <person name="Nguyen K."/>
            <person name="Fouts D."/>
            <person name="Sutton G."/>
        </authorList>
    </citation>
    <scope>NUCLEOTIDE SEQUENCE [LARGE SCALE GENOMIC DNA]</scope>
    <source>
        <strain evidence="3 4">AU17135</strain>
    </source>
</reference>
<dbReference type="Gene3D" id="1.10.150.280">
    <property type="entry name" value="AF1531-like domain"/>
    <property type="match status" value="1"/>
</dbReference>
<dbReference type="Proteomes" id="UP000237686">
    <property type="component" value="Unassembled WGS sequence"/>
</dbReference>
<dbReference type="RefSeq" id="WP_006407809.1">
    <property type="nucleotide sequence ID" value="NZ_CADFDJ010000009.1"/>
</dbReference>
<evidence type="ECO:0000256" key="1">
    <source>
        <dbReference type="SAM" id="MobiDB-lite"/>
    </source>
</evidence>
<evidence type="ECO:0000313" key="3">
    <source>
        <dbReference type="EMBL" id="PRF20787.1"/>
    </source>
</evidence>
<accession>A0A8E2RV11</accession>
<sequence>MLKKLLMLFVALSLSLAAGLAAAVDVNTADQAALESVKGLGPVKSKAIIDERTKNGPFKDADDLATRVKGLGTKSVGHLEENGLTIGGSSAPPKGVKLSKPAATSSATTSTTTSAGTASTSTTATAGTTAAAPAPAPAASTPAAATKPAKSKRASKKDKAAAAAAASADAGASASAPAAASSTKAAKGSKKKSKKDKAASAAAASGA</sequence>
<feature type="compositionally biased region" description="Low complexity" evidence="1">
    <location>
        <begin position="161"/>
        <end position="186"/>
    </location>
</feature>
<dbReference type="PANTHER" id="PTHR21180">
    <property type="entry name" value="ENDONUCLEASE/EXONUCLEASE/PHOSPHATASE FAMILY DOMAIN-CONTAINING PROTEIN 1"/>
    <property type="match status" value="1"/>
</dbReference>
<evidence type="ECO:0000313" key="4">
    <source>
        <dbReference type="Proteomes" id="UP000237686"/>
    </source>
</evidence>
<keyword evidence="2" id="KW-0732">Signal</keyword>
<feature type="signal peptide" evidence="2">
    <location>
        <begin position="1"/>
        <end position="23"/>
    </location>
</feature>
<dbReference type="InterPro" id="IPR051675">
    <property type="entry name" value="Endo/Exo/Phosphatase_dom_1"/>
</dbReference>
<name>A0A8E2RV11_9BURK</name>
<feature type="chain" id="PRO_5043725407" evidence="2">
    <location>
        <begin position="24"/>
        <end position="207"/>
    </location>
</feature>
<dbReference type="EMBL" id="PVFZ01000056">
    <property type="protein sequence ID" value="PRF20787.1"/>
    <property type="molecule type" value="Genomic_DNA"/>
</dbReference>
<dbReference type="GO" id="GO:0015628">
    <property type="term" value="P:protein secretion by the type II secretion system"/>
    <property type="evidence" value="ECO:0007669"/>
    <property type="project" value="TreeGrafter"/>
</dbReference>
<dbReference type="SUPFAM" id="SSF47781">
    <property type="entry name" value="RuvA domain 2-like"/>
    <property type="match status" value="1"/>
</dbReference>
<protein>
    <submittedName>
        <fullName evidence="3">Helix-hairpin-helix domain-containing protein</fullName>
    </submittedName>
</protein>
<feature type="region of interest" description="Disordered" evidence="1">
    <location>
        <begin position="79"/>
        <end position="207"/>
    </location>
</feature>
<organism evidence="3 4">
    <name type="scientific">Burkholderia multivorans</name>
    <dbReference type="NCBI Taxonomy" id="87883"/>
    <lineage>
        <taxon>Bacteria</taxon>
        <taxon>Pseudomonadati</taxon>
        <taxon>Pseudomonadota</taxon>
        <taxon>Betaproteobacteria</taxon>
        <taxon>Burkholderiales</taxon>
        <taxon>Burkholderiaceae</taxon>
        <taxon>Burkholderia</taxon>
        <taxon>Burkholderia cepacia complex</taxon>
    </lineage>
</organism>
<feature type="compositionally biased region" description="Low complexity" evidence="1">
    <location>
        <begin position="99"/>
        <end position="148"/>
    </location>
</feature>
<dbReference type="AlphaFoldDB" id="A0A8E2RV11"/>
<dbReference type="Pfam" id="PF12836">
    <property type="entry name" value="HHH_3"/>
    <property type="match status" value="1"/>
</dbReference>
<proteinExistence type="predicted"/>
<gene>
    <name evidence="3" type="ORF">C6P98_20625</name>
</gene>
<comment type="caution">
    <text evidence="3">The sequence shown here is derived from an EMBL/GenBank/DDBJ whole genome shotgun (WGS) entry which is preliminary data.</text>
</comment>